<dbReference type="AlphaFoldDB" id="A0A0C1Y794"/>
<evidence type="ECO:0000313" key="1">
    <source>
        <dbReference type="EMBL" id="NEV69761.1"/>
    </source>
</evidence>
<dbReference type="EMBL" id="JTHE02000003">
    <property type="protein sequence ID" value="NEV69761.1"/>
    <property type="molecule type" value="Genomic_DNA"/>
</dbReference>
<gene>
    <name evidence="1" type="ORF">QQ91_021935</name>
</gene>
<reference evidence="1" key="2">
    <citation type="journal article" date="2015" name="Genome Announc.">
        <title>Draft Genome Sequence of Filamentous Marine Cyanobacterium Lyngbya confervoides Strain BDU141951.</title>
        <authorList>
            <person name="Chandrababunaidu M.M."/>
            <person name="Sen D."/>
            <person name="Tripathy S."/>
        </authorList>
    </citation>
    <scope>NUCLEOTIDE SEQUENCE</scope>
    <source>
        <strain evidence="1">BDU141951</strain>
    </source>
</reference>
<organism evidence="1">
    <name type="scientific">Lyngbya confervoides BDU141951</name>
    <dbReference type="NCBI Taxonomy" id="1574623"/>
    <lineage>
        <taxon>Bacteria</taxon>
        <taxon>Bacillati</taxon>
        <taxon>Cyanobacteriota</taxon>
        <taxon>Cyanophyceae</taxon>
        <taxon>Oscillatoriophycideae</taxon>
        <taxon>Oscillatoriales</taxon>
        <taxon>Microcoleaceae</taxon>
        <taxon>Lyngbya</taxon>
    </lineage>
</organism>
<sequence>MALDDLTKDSAVQASIVNDCDQLITTHVSQKSGVSGVALKTAHRIVKGIGPTYIPGAISRMLPSTLEVLDPLWQEAMTSGDPVAYLEQHRSRTADLILSVTDHRIQYTSGPIIGVYNKLRKSVKGDIEAVVPELAGILHRHHIQLLQRA</sequence>
<protein>
    <submittedName>
        <fullName evidence="1">Uncharacterized protein</fullName>
    </submittedName>
</protein>
<reference evidence="1" key="3">
    <citation type="submission" date="2020-02" db="EMBL/GenBank/DDBJ databases">
        <authorList>
            <person name="Sarangi A.N."/>
            <person name="Ghosh S."/>
            <person name="Mukherjee M."/>
            <person name="Tripathy S."/>
        </authorList>
    </citation>
    <scope>NUCLEOTIDE SEQUENCE</scope>
    <source>
        <strain evidence="1">BDU141951</strain>
    </source>
</reference>
<comment type="caution">
    <text evidence="1">The sequence shown here is derived from an EMBL/GenBank/DDBJ whole genome shotgun (WGS) entry which is preliminary data.</text>
</comment>
<proteinExistence type="predicted"/>
<name>A0A0C1Y794_9CYAN</name>
<reference evidence="1" key="1">
    <citation type="submission" date="2014-11" db="EMBL/GenBank/DDBJ databases">
        <authorList>
            <person name="Malar M.C."/>
            <person name="Sen D."/>
            <person name="Tripathy S."/>
        </authorList>
    </citation>
    <scope>NUCLEOTIDE SEQUENCE</scope>
    <source>
        <strain evidence="1">BDU141951</strain>
    </source>
</reference>
<accession>A0A0C1Y794</accession>
<dbReference type="Pfam" id="PF21893">
    <property type="entry name" value="DUF6918"/>
    <property type="match status" value="1"/>
</dbReference>
<dbReference type="InterPro" id="IPR054211">
    <property type="entry name" value="DUF6918"/>
</dbReference>